<evidence type="ECO:0000256" key="4">
    <source>
        <dbReference type="ARBA" id="ARBA00022475"/>
    </source>
</evidence>
<dbReference type="InterPro" id="IPR003660">
    <property type="entry name" value="HAMP_dom"/>
</dbReference>
<evidence type="ECO:0000256" key="11">
    <source>
        <dbReference type="ARBA" id="ARBA00023136"/>
    </source>
</evidence>
<dbReference type="SMART" id="SM00304">
    <property type="entry name" value="HAMP"/>
    <property type="match status" value="1"/>
</dbReference>
<dbReference type="Gene3D" id="3.30.565.10">
    <property type="entry name" value="Histidine kinase-like ATPase, C-terminal domain"/>
    <property type="match status" value="1"/>
</dbReference>
<protein>
    <recommendedName>
        <fullName evidence="3">histidine kinase</fullName>
        <ecNumber evidence="3">2.7.13.3</ecNumber>
    </recommendedName>
</protein>
<keyword evidence="8 16" id="KW-0418">Kinase</keyword>
<dbReference type="CDD" id="cd06225">
    <property type="entry name" value="HAMP"/>
    <property type="match status" value="1"/>
</dbReference>
<dbReference type="EMBL" id="JACJVP010000021">
    <property type="protein sequence ID" value="MBB6671421.1"/>
    <property type="molecule type" value="Genomic_DNA"/>
</dbReference>
<keyword evidence="10" id="KW-0902">Two-component regulatory system</keyword>
<dbReference type="AlphaFoldDB" id="A0A7X0RQ08"/>
<dbReference type="PANTHER" id="PTHR34220:SF7">
    <property type="entry name" value="SENSOR HISTIDINE KINASE YPDA"/>
    <property type="match status" value="1"/>
</dbReference>
<dbReference type="InterPro" id="IPR010559">
    <property type="entry name" value="Sig_transdc_His_kin_internal"/>
</dbReference>
<evidence type="ECO:0000256" key="1">
    <source>
        <dbReference type="ARBA" id="ARBA00000085"/>
    </source>
</evidence>
<evidence type="ECO:0000256" key="8">
    <source>
        <dbReference type="ARBA" id="ARBA00022777"/>
    </source>
</evidence>
<dbReference type="Pfam" id="PF06580">
    <property type="entry name" value="His_kinase"/>
    <property type="match status" value="1"/>
</dbReference>
<keyword evidence="13" id="KW-0812">Transmembrane</keyword>
<keyword evidence="9" id="KW-0067">ATP-binding</keyword>
<evidence type="ECO:0000259" key="14">
    <source>
        <dbReference type="PROSITE" id="PS50109"/>
    </source>
</evidence>
<dbReference type="GO" id="GO:0005886">
    <property type="term" value="C:plasma membrane"/>
    <property type="evidence" value="ECO:0007669"/>
    <property type="project" value="UniProtKB-SubCell"/>
</dbReference>
<proteinExistence type="predicted"/>
<dbReference type="InterPro" id="IPR005467">
    <property type="entry name" value="His_kinase_dom"/>
</dbReference>
<keyword evidence="12" id="KW-0175">Coiled coil</keyword>
<dbReference type="InterPro" id="IPR003594">
    <property type="entry name" value="HATPase_dom"/>
</dbReference>
<dbReference type="Pfam" id="PF00672">
    <property type="entry name" value="HAMP"/>
    <property type="match status" value="1"/>
</dbReference>
<dbReference type="EC" id="2.7.13.3" evidence="3"/>
<dbReference type="GO" id="GO:0000155">
    <property type="term" value="F:phosphorelay sensor kinase activity"/>
    <property type="evidence" value="ECO:0007669"/>
    <property type="project" value="InterPro"/>
</dbReference>
<evidence type="ECO:0000256" key="13">
    <source>
        <dbReference type="SAM" id="Phobius"/>
    </source>
</evidence>
<dbReference type="GO" id="GO:0005524">
    <property type="term" value="F:ATP binding"/>
    <property type="evidence" value="ECO:0007669"/>
    <property type="project" value="UniProtKB-KW"/>
</dbReference>
<dbReference type="InterPro" id="IPR036890">
    <property type="entry name" value="HATPase_C_sf"/>
</dbReference>
<name>A0A7X0RQ08_9BACL</name>
<keyword evidence="17" id="KW-1185">Reference proteome</keyword>
<comment type="catalytic activity">
    <reaction evidence="1">
        <text>ATP + protein L-histidine = ADP + protein N-phospho-L-histidine.</text>
        <dbReference type="EC" id="2.7.13.3"/>
    </reaction>
</comment>
<dbReference type="PROSITE" id="PS50109">
    <property type="entry name" value="HIS_KIN"/>
    <property type="match status" value="1"/>
</dbReference>
<keyword evidence="7" id="KW-0547">Nucleotide-binding</keyword>
<sequence length="598" mass="67026">MMNRPRHRQPWKISTILYALLFGMVVLPIGLISATILREYKLDLLKQTSARTLQTLRSATYSEEQEIGKAATYSAAVAMDKEVLGYATRFRQSAGQERQDAFTLLTKALDKYGLSMSGHVLSVNFFFKDGGAFSYMKDMTSPEAELRTADWYRNAKAVPDRVHFIGMQTGVLYDADRDDTIATAISPSALQMLHDIDMIYFVFNRDAFEEALRQNPYSRTSQFLLSTGDGRIVASSANLADRALPAELQRGIRDAKEGSFIAEIGGRKTLVAFTTVETAGWKTVYQIPYGELTANYSRMFRFVLIATLIIIAVFLLLSFYLVHRFAKPIRALVMKMSRVTQGYLNAKVEASGSREMVLLGHAFNHMMDRIKALIRQREEEEKAKRKAEFAALQSQINPHFMINTLNSIRLMALISNQDNIRKMTHALIRLLSSSFNRGGSYTLLSEEVENLKQYLFIMETRYGNQFDVVWDVDRQALDYSMLKLLLQPILENSIVHGLSGKRAGGRIRIVISKDDRALSIEIADDGVGMTEAQIASFGFAESAGNDAFSGMGIANVHRRIQLHHGPDYGIAIARNAWGGTTVRIRCPLVTAEAIEEGA</sequence>
<evidence type="ECO:0000256" key="10">
    <source>
        <dbReference type="ARBA" id="ARBA00023012"/>
    </source>
</evidence>
<feature type="transmembrane region" description="Helical" evidence="13">
    <location>
        <begin position="16"/>
        <end position="37"/>
    </location>
</feature>
<evidence type="ECO:0000256" key="6">
    <source>
        <dbReference type="ARBA" id="ARBA00022679"/>
    </source>
</evidence>
<evidence type="ECO:0000256" key="7">
    <source>
        <dbReference type="ARBA" id="ARBA00022741"/>
    </source>
</evidence>
<feature type="domain" description="Histidine kinase" evidence="14">
    <location>
        <begin position="478"/>
        <end position="590"/>
    </location>
</feature>
<dbReference type="SUPFAM" id="SSF158472">
    <property type="entry name" value="HAMP domain-like"/>
    <property type="match status" value="1"/>
</dbReference>
<reference evidence="16 17" key="1">
    <citation type="submission" date="2020-08" db="EMBL/GenBank/DDBJ databases">
        <title>Cohnella phylogeny.</title>
        <authorList>
            <person name="Dunlap C."/>
        </authorList>
    </citation>
    <scope>NUCLEOTIDE SEQUENCE [LARGE SCALE GENOMIC DNA]</scope>
    <source>
        <strain evidence="16 17">DSM 28246</strain>
    </source>
</reference>
<evidence type="ECO:0000313" key="17">
    <source>
        <dbReference type="Proteomes" id="UP000547209"/>
    </source>
</evidence>
<comment type="subcellular location">
    <subcellularLocation>
        <location evidence="2">Cell membrane</location>
        <topology evidence="2">Multi-pass membrane protein</topology>
    </subcellularLocation>
</comment>
<accession>A0A7X0RQ08</accession>
<keyword evidence="5" id="KW-0597">Phosphoprotein</keyword>
<organism evidence="16 17">
    <name type="scientific">Cohnella nanjingensis</name>
    <dbReference type="NCBI Taxonomy" id="1387779"/>
    <lineage>
        <taxon>Bacteria</taxon>
        <taxon>Bacillati</taxon>
        <taxon>Bacillota</taxon>
        <taxon>Bacilli</taxon>
        <taxon>Bacillales</taxon>
        <taxon>Paenibacillaceae</taxon>
        <taxon>Cohnella</taxon>
    </lineage>
</organism>
<evidence type="ECO:0000256" key="2">
    <source>
        <dbReference type="ARBA" id="ARBA00004651"/>
    </source>
</evidence>
<comment type="caution">
    <text evidence="16">The sequence shown here is derived from an EMBL/GenBank/DDBJ whole genome shotgun (WGS) entry which is preliminary data.</text>
</comment>
<dbReference type="Pfam" id="PF02518">
    <property type="entry name" value="HATPase_c"/>
    <property type="match status" value="1"/>
</dbReference>
<feature type="coiled-coil region" evidence="12">
    <location>
        <begin position="363"/>
        <end position="395"/>
    </location>
</feature>
<dbReference type="SMART" id="SM00387">
    <property type="entry name" value="HATPase_c"/>
    <property type="match status" value="1"/>
</dbReference>
<dbReference type="PROSITE" id="PS50885">
    <property type="entry name" value="HAMP"/>
    <property type="match status" value="1"/>
</dbReference>
<dbReference type="PANTHER" id="PTHR34220">
    <property type="entry name" value="SENSOR HISTIDINE KINASE YPDA"/>
    <property type="match status" value="1"/>
</dbReference>
<evidence type="ECO:0000256" key="12">
    <source>
        <dbReference type="SAM" id="Coils"/>
    </source>
</evidence>
<evidence type="ECO:0000256" key="5">
    <source>
        <dbReference type="ARBA" id="ARBA00022553"/>
    </source>
</evidence>
<dbReference type="RefSeq" id="WP_185142907.1">
    <property type="nucleotide sequence ID" value="NZ_JACJVP010000021.1"/>
</dbReference>
<evidence type="ECO:0000256" key="9">
    <source>
        <dbReference type="ARBA" id="ARBA00022840"/>
    </source>
</evidence>
<gene>
    <name evidence="16" type="ORF">H7C19_12090</name>
</gene>
<feature type="transmembrane region" description="Helical" evidence="13">
    <location>
        <begin position="302"/>
        <end position="322"/>
    </location>
</feature>
<dbReference type="Gene3D" id="6.10.340.10">
    <property type="match status" value="1"/>
</dbReference>
<keyword evidence="13" id="KW-1133">Transmembrane helix</keyword>
<feature type="domain" description="HAMP" evidence="15">
    <location>
        <begin position="323"/>
        <end position="375"/>
    </location>
</feature>
<dbReference type="InterPro" id="IPR050640">
    <property type="entry name" value="Bact_2-comp_sensor_kinase"/>
</dbReference>
<evidence type="ECO:0000313" key="16">
    <source>
        <dbReference type="EMBL" id="MBB6671421.1"/>
    </source>
</evidence>
<dbReference type="SUPFAM" id="SSF55874">
    <property type="entry name" value="ATPase domain of HSP90 chaperone/DNA topoisomerase II/histidine kinase"/>
    <property type="match status" value="1"/>
</dbReference>
<dbReference type="Proteomes" id="UP000547209">
    <property type="component" value="Unassembled WGS sequence"/>
</dbReference>
<keyword evidence="6" id="KW-0808">Transferase</keyword>
<keyword evidence="11 13" id="KW-0472">Membrane</keyword>
<evidence type="ECO:0000259" key="15">
    <source>
        <dbReference type="PROSITE" id="PS50885"/>
    </source>
</evidence>
<keyword evidence="4" id="KW-1003">Cell membrane</keyword>
<evidence type="ECO:0000256" key="3">
    <source>
        <dbReference type="ARBA" id="ARBA00012438"/>
    </source>
</evidence>